<dbReference type="RefSeq" id="WP_089209888.1">
    <property type="nucleotide sequence ID" value="NZ_FZOD01000028.1"/>
</dbReference>
<dbReference type="PANTHER" id="PTHR43364:SF4">
    <property type="entry name" value="NAD(P)-LINKED OXIDOREDUCTASE SUPERFAMILY PROTEIN"/>
    <property type="match status" value="1"/>
</dbReference>
<sequence>MQYTTLGRSGLTVSRACLGTMNFGTSGGAASCDETEATRIVDAFLNVGGNIIDTADGYTGGQSEQIVGRAIKGKRDSVVLATKAFLPQGPGPNDRGLSRAHLTRALEASLRRLGTDYIDLYQCHQWDDSTPIDETMATLDGFVRSGKVRYLGCSNFTATQIVESQWAAQRTNATPFISLQPQYSLLARSIEAEILPTCRRHGLGTLVWSPLGGGVLTGRYRRGAAPEADTRMGRLKASSLPMARAWADGLLNEPNLDIADHVVKTATELDTTPTAVALAWVSQRPGVTSVVIGPRTLDQLHGNLTGLAVDLPPEATNHLDEISRSSSVTVVNGMNTQWPIRRGPGRRRGRWPGG</sequence>
<dbReference type="SUPFAM" id="SSF51430">
    <property type="entry name" value="NAD(P)-linked oxidoreductase"/>
    <property type="match status" value="1"/>
</dbReference>
<dbReference type="InterPro" id="IPR036812">
    <property type="entry name" value="NAD(P)_OxRdtase_dom_sf"/>
</dbReference>
<dbReference type="GO" id="GO:0005829">
    <property type="term" value="C:cytosol"/>
    <property type="evidence" value="ECO:0007669"/>
    <property type="project" value="TreeGrafter"/>
</dbReference>
<dbReference type="OrthoDB" id="9768793at2"/>
<name>A0A239KN32_9ACTN</name>
<proteinExistence type="predicted"/>
<accession>A0A239KN32</accession>
<dbReference type="AlphaFoldDB" id="A0A239KN32"/>
<gene>
    <name evidence="3" type="ORF">SAMN05216276_102812</name>
</gene>
<keyword evidence="1" id="KW-0560">Oxidoreductase</keyword>
<dbReference type="EMBL" id="FZOD01000028">
    <property type="protein sequence ID" value="SNT19465.1"/>
    <property type="molecule type" value="Genomic_DNA"/>
</dbReference>
<evidence type="ECO:0000313" key="3">
    <source>
        <dbReference type="EMBL" id="SNT19465.1"/>
    </source>
</evidence>
<dbReference type="Gene3D" id="3.20.20.100">
    <property type="entry name" value="NADP-dependent oxidoreductase domain"/>
    <property type="match status" value="1"/>
</dbReference>
<evidence type="ECO:0000256" key="1">
    <source>
        <dbReference type="ARBA" id="ARBA00023002"/>
    </source>
</evidence>
<dbReference type="InterPro" id="IPR023210">
    <property type="entry name" value="NADP_OxRdtase_dom"/>
</dbReference>
<feature type="domain" description="NADP-dependent oxidoreductase" evidence="2">
    <location>
        <begin position="17"/>
        <end position="323"/>
    </location>
</feature>
<protein>
    <submittedName>
        <fullName evidence="3">Predicted oxidoreductase</fullName>
    </submittedName>
</protein>
<organism evidence="3 4">
    <name type="scientific">Streptosporangium subroseum</name>
    <dbReference type="NCBI Taxonomy" id="106412"/>
    <lineage>
        <taxon>Bacteria</taxon>
        <taxon>Bacillati</taxon>
        <taxon>Actinomycetota</taxon>
        <taxon>Actinomycetes</taxon>
        <taxon>Streptosporangiales</taxon>
        <taxon>Streptosporangiaceae</taxon>
        <taxon>Streptosporangium</taxon>
    </lineage>
</organism>
<dbReference type="PANTHER" id="PTHR43364">
    <property type="entry name" value="NADH-SPECIFIC METHYLGLYOXAL REDUCTASE-RELATED"/>
    <property type="match status" value="1"/>
</dbReference>
<keyword evidence="4" id="KW-1185">Reference proteome</keyword>
<reference evidence="3 4" key="1">
    <citation type="submission" date="2017-06" db="EMBL/GenBank/DDBJ databases">
        <authorList>
            <person name="Kim H.J."/>
            <person name="Triplett B.A."/>
        </authorList>
    </citation>
    <scope>NUCLEOTIDE SEQUENCE [LARGE SCALE GENOMIC DNA]</scope>
    <source>
        <strain evidence="3 4">CGMCC 4.2132</strain>
    </source>
</reference>
<evidence type="ECO:0000259" key="2">
    <source>
        <dbReference type="Pfam" id="PF00248"/>
    </source>
</evidence>
<dbReference type="FunFam" id="3.20.20.100:FF:000004">
    <property type="entry name" value="Oxidoreductase, aldo/keto reductase"/>
    <property type="match status" value="1"/>
</dbReference>
<dbReference type="Pfam" id="PF00248">
    <property type="entry name" value="Aldo_ket_red"/>
    <property type="match status" value="1"/>
</dbReference>
<dbReference type="GO" id="GO:0016491">
    <property type="term" value="F:oxidoreductase activity"/>
    <property type="evidence" value="ECO:0007669"/>
    <property type="project" value="UniProtKB-KW"/>
</dbReference>
<dbReference type="InterPro" id="IPR050523">
    <property type="entry name" value="AKR_Detox_Biosynth"/>
</dbReference>
<evidence type="ECO:0000313" key="4">
    <source>
        <dbReference type="Proteomes" id="UP000198282"/>
    </source>
</evidence>
<dbReference type="Proteomes" id="UP000198282">
    <property type="component" value="Unassembled WGS sequence"/>
</dbReference>